<dbReference type="PANTHER" id="PTHR10629">
    <property type="entry name" value="CYTOSINE-SPECIFIC METHYLTRANSFERASE"/>
    <property type="match status" value="1"/>
</dbReference>
<evidence type="ECO:0000256" key="5">
    <source>
        <dbReference type="ARBA" id="ARBA00022747"/>
    </source>
</evidence>
<dbReference type="InterPro" id="IPR001525">
    <property type="entry name" value="C5_MeTfrase"/>
</dbReference>
<evidence type="ECO:0000256" key="6">
    <source>
        <dbReference type="ARBA" id="ARBA00047422"/>
    </source>
</evidence>
<organism evidence="9 10">
    <name type="scientific">Hyphococcus lacteus</name>
    <dbReference type="NCBI Taxonomy" id="3143536"/>
    <lineage>
        <taxon>Bacteria</taxon>
        <taxon>Pseudomonadati</taxon>
        <taxon>Pseudomonadota</taxon>
        <taxon>Alphaproteobacteria</taxon>
        <taxon>Parvularculales</taxon>
        <taxon>Parvularculaceae</taxon>
        <taxon>Hyphococcus</taxon>
    </lineage>
</organism>
<dbReference type="PANTHER" id="PTHR10629:SF52">
    <property type="entry name" value="DNA (CYTOSINE-5)-METHYLTRANSFERASE 1"/>
    <property type="match status" value="1"/>
</dbReference>
<reference evidence="9 10" key="1">
    <citation type="submission" date="2024-05" db="EMBL/GenBank/DDBJ databases">
        <title>Three bacterial strains, DH-69, EH-24, and ECK-19 isolated from coastal sediments.</title>
        <authorList>
            <person name="Ye Y.-Q."/>
            <person name="Du Z.-J."/>
        </authorList>
    </citation>
    <scope>NUCLEOTIDE SEQUENCE [LARGE SCALE GENOMIC DNA]</scope>
    <source>
        <strain evidence="9 10">ECK-19</strain>
    </source>
</reference>
<dbReference type="RefSeq" id="WP_369314025.1">
    <property type="nucleotide sequence ID" value="NZ_JBEHZE010000001.1"/>
</dbReference>
<keyword evidence="10" id="KW-1185">Reference proteome</keyword>
<dbReference type="Gene3D" id="3.90.120.10">
    <property type="entry name" value="DNA Methylase, subunit A, domain 2"/>
    <property type="match status" value="1"/>
</dbReference>
<comment type="catalytic activity">
    <reaction evidence="6">
        <text>a 2'-deoxycytidine in DNA + S-adenosyl-L-methionine = a 5-methyl-2'-deoxycytidine in DNA + S-adenosyl-L-homocysteine + H(+)</text>
        <dbReference type="Rhea" id="RHEA:13681"/>
        <dbReference type="Rhea" id="RHEA-COMP:11369"/>
        <dbReference type="Rhea" id="RHEA-COMP:11370"/>
        <dbReference type="ChEBI" id="CHEBI:15378"/>
        <dbReference type="ChEBI" id="CHEBI:57856"/>
        <dbReference type="ChEBI" id="CHEBI:59789"/>
        <dbReference type="ChEBI" id="CHEBI:85452"/>
        <dbReference type="ChEBI" id="CHEBI:85454"/>
        <dbReference type="EC" id="2.1.1.37"/>
    </reaction>
</comment>
<name>A0ABV3Z6G6_9PROT</name>
<comment type="similarity">
    <text evidence="7 8">Belongs to the class I-like SAM-binding methyltransferase superfamily. C5-methyltransferase family.</text>
</comment>
<feature type="active site" evidence="7">
    <location>
        <position position="102"/>
    </location>
</feature>
<dbReference type="Proteomes" id="UP001560685">
    <property type="component" value="Unassembled WGS sequence"/>
</dbReference>
<keyword evidence="3 7" id="KW-0808">Transferase</keyword>
<evidence type="ECO:0000256" key="4">
    <source>
        <dbReference type="ARBA" id="ARBA00022691"/>
    </source>
</evidence>
<evidence type="ECO:0000256" key="2">
    <source>
        <dbReference type="ARBA" id="ARBA00022603"/>
    </source>
</evidence>
<dbReference type="GO" id="GO:0032259">
    <property type="term" value="P:methylation"/>
    <property type="evidence" value="ECO:0007669"/>
    <property type="project" value="UniProtKB-KW"/>
</dbReference>
<evidence type="ECO:0000256" key="8">
    <source>
        <dbReference type="RuleBase" id="RU000416"/>
    </source>
</evidence>
<dbReference type="SUPFAM" id="SSF53335">
    <property type="entry name" value="S-adenosyl-L-methionine-dependent methyltransferases"/>
    <property type="match status" value="1"/>
</dbReference>
<evidence type="ECO:0000313" key="10">
    <source>
        <dbReference type="Proteomes" id="UP001560685"/>
    </source>
</evidence>
<evidence type="ECO:0000256" key="7">
    <source>
        <dbReference type="PROSITE-ProRule" id="PRU01016"/>
    </source>
</evidence>
<proteinExistence type="inferred from homology"/>
<dbReference type="InterPro" id="IPR029063">
    <property type="entry name" value="SAM-dependent_MTases_sf"/>
</dbReference>
<comment type="caution">
    <text evidence="9">The sequence shown here is derived from an EMBL/GenBank/DDBJ whole genome shotgun (WGS) entry which is preliminary data.</text>
</comment>
<dbReference type="Pfam" id="PF00145">
    <property type="entry name" value="DNA_methylase"/>
    <property type="match status" value="1"/>
</dbReference>
<dbReference type="NCBIfam" id="TIGR00675">
    <property type="entry name" value="dcm"/>
    <property type="match status" value="1"/>
</dbReference>
<evidence type="ECO:0000256" key="1">
    <source>
        <dbReference type="ARBA" id="ARBA00011975"/>
    </source>
</evidence>
<dbReference type="Gene3D" id="3.40.50.150">
    <property type="entry name" value="Vaccinia Virus protein VP39"/>
    <property type="match status" value="1"/>
</dbReference>
<dbReference type="EC" id="2.1.1.37" evidence="1"/>
<protein>
    <recommendedName>
        <fullName evidence="1">DNA (cytosine-5-)-methyltransferase</fullName>
        <ecNumber evidence="1">2.1.1.37</ecNumber>
    </recommendedName>
</protein>
<evidence type="ECO:0000256" key="3">
    <source>
        <dbReference type="ARBA" id="ARBA00022679"/>
    </source>
</evidence>
<dbReference type="PRINTS" id="PR00105">
    <property type="entry name" value="C5METTRFRASE"/>
</dbReference>
<dbReference type="PROSITE" id="PS51679">
    <property type="entry name" value="SAM_MT_C5"/>
    <property type="match status" value="1"/>
</dbReference>
<keyword evidence="2 7" id="KW-0489">Methyltransferase</keyword>
<keyword evidence="4 7" id="KW-0949">S-adenosyl-L-methionine</keyword>
<dbReference type="EMBL" id="JBEHZE010000001">
    <property type="protein sequence ID" value="MEX6634033.1"/>
    <property type="molecule type" value="Genomic_DNA"/>
</dbReference>
<gene>
    <name evidence="9" type="ORF">ABFZ84_10780</name>
</gene>
<keyword evidence="5" id="KW-0680">Restriction system</keyword>
<accession>A0ABV3Z6G6</accession>
<evidence type="ECO:0000313" key="9">
    <source>
        <dbReference type="EMBL" id="MEX6634033.1"/>
    </source>
</evidence>
<dbReference type="InterPro" id="IPR050390">
    <property type="entry name" value="C5-Methyltransferase"/>
</dbReference>
<sequence>MARRSNSAKRASKSDKISKKPPNFEIRAVDLFCGAGGLTLGLENAGINVAMGIDIDPACEYPFEANNKAKFLKKSVEDVSESELADAYGDAKITLLAGCAPCQPFSTYSKGKSDESDERWNLLLQFGRMVNESRPHLVTMENVPMLAHQKVFEKFVQSLEGIGYHVSHQVVNCADYGVPQQRNRLVLLASRLGPIDLIAPTSPSGKHKTVRKAIEKLPKLSAGECDEKDPLHQASELSALNLKRIRVSKPGGTWRDWPEELVAECHKKASGKTYPSVYGRMGWDEPAPTMTTQFFGFGNGRFGHPEQDRAISLREGAIIQSFPKSYKFAPKGVPIRRKTIGRLIGNAVPVKLGEAIGKSFISHLNNLDEAQAIPA</sequence>
<dbReference type="GO" id="GO:0003886">
    <property type="term" value="F:DNA (cytosine-5-)-methyltransferase activity"/>
    <property type="evidence" value="ECO:0007669"/>
    <property type="project" value="UniProtKB-EC"/>
</dbReference>